<dbReference type="PANTHER" id="PTHR11699">
    <property type="entry name" value="ALDEHYDE DEHYDROGENASE-RELATED"/>
    <property type="match status" value="1"/>
</dbReference>
<proteinExistence type="inferred from homology"/>
<dbReference type="InterPro" id="IPR016162">
    <property type="entry name" value="Ald_DH_N"/>
</dbReference>
<dbReference type="InterPro" id="IPR029510">
    <property type="entry name" value="Ald_DH_CS_GLU"/>
</dbReference>
<evidence type="ECO:0000256" key="4">
    <source>
        <dbReference type="RuleBase" id="RU003345"/>
    </source>
</evidence>
<sequence>MTDVLTSTVETLARSGLFIGGSWTAAAAGGVYQTVNPADRSVIAEVANGTAADIEAAVQAARQAFDRGSWPRLSGHERARVLFAVADLIERDSEEIATLDTLEMGKPISSTRAEVAAAAAIYRYYAGLAGDLSGSTHSPVGNGFVYTLREPIGVIGAITPFNAPLVLATSKLAPALAAGNTVVHKPSDTTPLSALKIARLFVEAGLPEGVLNVVPGTGAGPGIALVAHPAVDKIAFTGSTGVGQQIIKASADTFKKVSVELGGKSANIVFADAYLDQAIADAFFGVFYTSGQLCVAGSRLLVQRPVYDQVIEGLVKTAESFQPGDPMDPATLIGPLAHQAQFDRVSDYVRLGRLEGAELVTGGHPAHPQGFESGWFYAPTIFSNVRNDMRIAQEEIFGPVLGVIPFDTEEEAVAIANDSEFGLASGVQTADIKRAHRVAAAMRAGGCWINTYNQWDQSISFGGRKASGYSRELGIGTLHAYTESKSVWVGLQSQPEG</sequence>
<dbReference type="FunFam" id="3.40.309.10:FF:000012">
    <property type="entry name" value="Betaine aldehyde dehydrogenase"/>
    <property type="match status" value="1"/>
</dbReference>
<keyword evidence="7" id="KW-1185">Reference proteome</keyword>
<dbReference type="InterPro" id="IPR015590">
    <property type="entry name" value="Aldehyde_DH_dom"/>
</dbReference>
<dbReference type="Gene3D" id="3.40.605.10">
    <property type="entry name" value="Aldehyde Dehydrogenase, Chain A, domain 1"/>
    <property type="match status" value="1"/>
</dbReference>
<gene>
    <name evidence="6" type="ORF">C7C46_25620</name>
</gene>
<dbReference type="InterPro" id="IPR016163">
    <property type="entry name" value="Ald_DH_C"/>
</dbReference>
<dbReference type="GO" id="GO:0016620">
    <property type="term" value="F:oxidoreductase activity, acting on the aldehyde or oxo group of donors, NAD or NADP as acceptor"/>
    <property type="evidence" value="ECO:0007669"/>
    <property type="project" value="InterPro"/>
</dbReference>
<evidence type="ECO:0000313" key="6">
    <source>
        <dbReference type="EMBL" id="PYC72732.1"/>
    </source>
</evidence>
<evidence type="ECO:0000256" key="1">
    <source>
        <dbReference type="ARBA" id="ARBA00009986"/>
    </source>
</evidence>
<dbReference type="Proteomes" id="UP000248039">
    <property type="component" value="Unassembled WGS sequence"/>
</dbReference>
<dbReference type="EMBL" id="PYBW01000104">
    <property type="protein sequence ID" value="PYC72732.1"/>
    <property type="molecule type" value="Genomic_DNA"/>
</dbReference>
<name>A0A2V4NKI7_9ACTN</name>
<feature type="active site" evidence="3">
    <location>
        <position position="260"/>
    </location>
</feature>
<comment type="caution">
    <text evidence="6">The sequence shown here is derived from an EMBL/GenBank/DDBJ whole genome shotgun (WGS) entry which is preliminary data.</text>
</comment>
<dbReference type="RefSeq" id="WP_110672287.1">
    <property type="nucleotide sequence ID" value="NZ_PYBW01000104.1"/>
</dbReference>
<accession>A0A2V4NKI7</accession>
<dbReference type="SUPFAM" id="SSF53720">
    <property type="entry name" value="ALDH-like"/>
    <property type="match status" value="1"/>
</dbReference>
<evidence type="ECO:0000313" key="7">
    <source>
        <dbReference type="Proteomes" id="UP000248039"/>
    </source>
</evidence>
<organism evidence="6 7">
    <name type="scientific">Streptomyces tateyamensis</name>
    <dbReference type="NCBI Taxonomy" id="565073"/>
    <lineage>
        <taxon>Bacteria</taxon>
        <taxon>Bacillati</taxon>
        <taxon>Actinomycetota</taxon>
        <taxon>Actinomycetes</taxon>
        <taxon>Kitasatosporales</taxon>
        <taxon>Streptomycetaceae</taxon>
        <taxon>Streptomyces</taxon>
    </lineage>
</organism>
<dbReference type="Gene3D" id="3.40.309.10">
    <property type="entry name" value="Aldehyde Dehydrogenase, Chain A, domain 2"/>
    <property type="match status" value="1"/>
</dbReference>
<feature type="domain" description="Aldehyde dehydrogenase" evidence="5">
    <location>
        <begin position="23"/>
        <end position="487"/>
    </location>
</feature>
<protein>
    <submittedName>
        <fullName evidence="6">Betaine-aldehyde dehydrogenase</fullName>
    </submittedName>
</protein>
<dbReference type="FunFam" id="3.40.605.10:FF:000007">
    <property type="entry name" value="NAD/NADP-dependent betaine aldehyde dehydrogenase"/>
    <property type="match status" value="1"/>
</dbReference>
<reference evidence="6 7" key="1">
    <citation type="submission" date="2018-03" db="EMBL/GenBank/DDBJ databases">
        <title>Bioinformatic expansion and discovery of thiopeptide antibiotics.</title>
        <authorList>
            <person name="Schwalen C.J."/>
            <person name="Hudson G.A."/>
            <person name="Mitchell D.A."/>
        </authorList>
    </citation>
    <scope>NUCLEOTIDE SEQUENCE [LARGE SCALE GENOMIC DNA]</scope>
    <source>
        <strain evidence="6 7">ATCC 21389</strain>
    </source>
</reference>
<evidence type="ECO:0000256" key="3">
    <source>
        <dbReference type="PROSITE-ProRule" id="PRU10007"/>
    </source>
</evidence>
<evidence type="ECO:0000256" key="2">
    <source>
        <dbReference type="ARBA" id="ARBA00023002"/>
    </source>
</evidence>
<comment type="similarity">
    <text evidence="1 4">Belongs to the aldehyde dehydrogenase family.</text>
</comment>
<dbReference type="OrthoDB" id="6882680at2"/>
<evidence type="ECO:0000259" key="5">
    <source>
        <dbReference type="Pfam" id="PF00171"/>
    </source>
</evidence>
<dbReference type="AlphaFoldDB" id="A0A2V4NKI7"/>
<dbReference type="PROSITE" id="PS00687">
    <property type="entry name" value="ALDEHYDE_DEHYDR_GLU"/>
    <property type="match status" value="1"/>
</dbReference>
<dbReference type="Pfam" id="PF00171">
    <property type="entry name" value="Aldedh"/>
    <property type="match status" value="1"/>
</dbReference>
<keyword evidence="2 4" id="KW-0560">Oxidoreductase</keyword>
<dbReference type="InterPro" id="IPR016161">
    <property type="entry name" value="Ald_DH/histidinol_DH"/>
</dbReference>